<name>A0A2Z7AHV8_9LAMI</name>
<evidence type="ECO:0000313" key="1">
    <source>
        <dbReference type="EMBL" id="KZV21294.1"/>
    </source>
</evidence>
<keyword evidence="2" id="KW-1185">Reference proteome</keyword>
<dbReference type="EMBL" id="KV014908">
    <property type="protein sequence ID" value="KZV21294.1"/>
    <property type="molecule type" value="Genomic_DNA"/>
</dbReference>
<reference evidence="1 2" key="1">
    <citation type="journal article" date="2015" name="Proc. Natl. Acad. Sci. U.S.A.">
        <title>The resurrection genome of Boea hygrometrica: A blueprint for survival of dehydration.</title>
        <authorList>
            <person name="Xiao L."/>
            <person name="Yang G."/>
            <person name="Zhang L."/>
            <person name="Yang X."/>
            <person name="Zhao S."/>
            <person name="Ji Z."/>
            <person name="Zhou Q."/>
            <person name="Hu M."/>
            <person name="Wang Y."/>
            <person name="Chen M."/>
            <person name="Xu Y."/>
            <person name="Jin H."/>
            <person name="Xiao X."/>
            <person name="Hu G."/>
            <person name="Bao F."/>
            <person name="Hu Y."/>
            <person name="Wan P."/>
            <person name="Li L."/>
            <person name="Deng X."/>
            <person name="Kuang T."/>
            <person name="Xiang C."/>
            <person name="Zhu J.K."/>
            <person name="Oliver M.J."/>
            <person name="He Y."/>
        </authorList>
    </citation>
    <scope>NUCLEOTIDE SEQUENCE [LARGE SCALE GENOMIC DNA]</scope>
    <source>
        <strain evidence="2">cv. XS01</strain>
    </source>
</reference>
<dbReference type="Proteomes" id="UP000250235">
    <property type="component" value="Unassembled WGS sequence"/>
</dbReference>
<dbReference type="AlphaFoldDB" id="A0A2Z7AHV8"/>
<accession>A0A2Z7AHV8</accession>
<protein>
    <submittedName>
        <fullName evidence="1">Multidrug/pheromone exporter, ABC superfamily (ISS)</fullName>
    </submittedName>
</protein>
<evidence type="ECO:0000313" key="2">
    <source>
        <dbReference type="Proteomes" id="UP000250235"/>
    </source>
</evidence>
<sequence length="88" mass="9526">MNSMQYLTSAVVTSSVVARIHWLDSVLSVAGASTSSFGLVGTTVFWISEEDSAMSCVSVSCVRDLLLRYEQMLTAPIEVRVVALDSSY</sequence>
<organism evidence="1 2">
    <name type="scientific">Dorcoceras hygrometricum</name>
    <dbReference type="NCBI Taxonomy" id="472368"/>
    <lineage>
        <taxon>Eukaryota</taxon>
        <taxon>Viridiplantae</taxon>
        <taxon>Streptophyta</taxon>
        <taxon>Embryophyta</taxon>
        <taxon>Tracheophyta</taxon>
        <taxon>Spermatophyta</taxon>
        <taxon>Magnoliopsida</taxon>
        <taxon>eudicotyledons</taxon>
        <taxon>Gunneridae</taxon>
        <taxon>Pentapetalae</taxon>
        <taxon>asterids</taxon>
        <taxon>lamiids</taxon>
        <taxon>Lamiales</taxon>
        <taxon>Gesneriaceae</taxon>
        <taxon>Didymocarpoideae</taxon>
        <taxon>Trichosporeae</taxon>
        <taxon>Loxocarpinae</taxon>
        <taxon>Dorcoceras</taxon>
    </lineage>
</organism>
<proteinExistence type="predicted"/>
<gene>
    <name evidence="1" type="ORF">F511_07786</name>
</gene>